<dbReference type="Proteomes" id="UP000634435">
    <property type="component" value="Unassembled WGS sequence"/>
</dbReference>
<keyword evidence="3" id="KW-1185">Reference proteome</keyword>
<dbReference type="SUPFAM" id="SSF53067">
    <property type="entry name" value="Actin-like ATPase domain"/>
    <property type="match status" value="1"/>
</dbReference>
<sequence length="118" mass="13503">MKDRIFALDIGTRSVTGIILQKQDQRYHMLDFFTLEHKDRSMRDGQIHNVVAVADTINQVKHHLSDKYGTLEKVYVAAAGRALMTTQATASVKLQDRLLQRKPLDILNLALFKLLKQN</sequence>
<evidence type="ECO:0000259" key="1">
    <source>
        <dbReference type="SMART" id="SM00842"/>
    </source>
</evidence>
<dbReference type="EMBL" id="BMPN01000001">
    <property type="protein sequence ID" value="GGJ50547.1"/>
    <property type="molecule type" value="Genomic_DNA"/>
</dbReference>
<accession>A0ABQ2DAL2</accession>
<dbReference type="RefSeq" id="WP_231378680.1">
    <property type="nucleotide sequence ID" value="NZ_BMPN01000001.1"/>
</dbReference>
<evidence type="ECO:0000313" key="3">
    <source>
        <dbReference type="Proteomes" id="UP000634435"/>
    </source>
</evidence>
<feature type="domain" description="SHS2" evidence="1">
    <location>
        <begin position="5"/>
        <end position="111"/>
    </location>
</feature>
<proteinExistence type="predicted"/>
<dbReference type="InterPro" id="IPR003494">
    <property type="entry name" value="SHS2_FtsA"/>
</dbReference>
<comment type="caution">
    <text evidence="2">The sequence shown here is derived from an EMBL/GenBank/DDBJ whole genome shotgun (WGS) entry which is preliminary data.</text>
</comment>
<evidence type="ECO:0000313" key="2">
    <source>
        <dbReference type="EMBL" id="GGJ50547.1"/>
    </source>
</evidence>
<name>A0ABQ2DAL2_9BACI</name>
<dbReference type="SMART" id="SM00842">
    <property type="entry name" value="FtsA"/>
    <property type="match status" value="1"/>
</dbReference>
<reference evidence="3" key="1">
    <citation type="journal article" date="2019" name="Int. J. Syst. Evol. Microbiol.">
        <title>The Global Catalogue of Microorganisms (GCM) 10K type strain sequencing project: providing services to taxonomists for standard genome sequencing and annotation.</title>
        <authorList>
            <consortium name="The Broad Institute Genomics Platform"/>
            <consortium name="The Broad Institute Genome Sequencing Center for Infectious Disease"/>
            <person name="Wu L."/>
            <person name="Ma J."/>
        </authorList>
    </citation>
    <scope>NUCLEOTIDE SEQUENCE [LARGE SCALE GENOMIC DNA]</scope>
    <source>
        <strain evidence="3">JCM 30071</strain>
    </source>
</reference>
<organism evidence="2 3">
    <name type="scientific">Virgibacillus kapii</name>
    <dbReference type="NCBI Taxonomy" id="1638645"/>
    <lineage>
        <taxon>Bacteria</taxon>
        <taxon>Bacillati</taxon>
        <taxon>Bacillota</taxon>
        <taxon>Bacilli</taxon>
        <taxon>Bacillales</taxon>
        <taxon>Bacillaceae</taxon>
        <taxon>Virgibacillus</taxon>
    </lineage>
</organism>
<protein>
    <recommendedName>
        <fullName evidence="1">SHS2 domain-containing protein</fullName>
    </recommendedName>
</protein>
<gene>
    <name evidence="2" type="ORF">GCM10007111_11010</name>
</gene>
<dbReference type="InterPro" id="IPR043129">
    <property type="entry name" value="ATPase_NBD"/>
</dbReference>
<dbReference type="Gene3D" id="3.30.420.40">
    <property type="match status" value="1"/>
</dbReference>